<dbReference type="Proteomes" id="UP000827872">
    <property type="component" value="Linkage Group LG08"/>
</dbReference>
<protein>
    <submittedName>
        <fullName evidence="1">Uncharacterized protein</fullName>
    </submittedName>
</protein>
<proteinExistence type="predicted"/>
<evidence type="ECO:0000313" key="1">
    <source>
        <dbReference type="EMBL" id="KAH8001868.1"/>
    </source>
</evidence>
<organism evidence="1 2">
    <name type="scientific">Sphaerodactylus townsendi</name>
    <dbReference type="NCBI Taxonomy" id="933632"/>
    <lineage>
        <taxon>Eukaryota</taxon>
        <taxon>Metazoa</taxon>
        <taxon>Chordata</taxon>
        <taxon>Craniata</taxon>
        <taxon>Vertebrata</taxon>
        <taxon>Euteleostomi</taxon>
        <taxon>Lepidosauria</taxon>
        <taxon>Squamata</taxon>
        <taxon>Bifurcata</taxon>
        <taxon>Gekkota</taxon>
        <taxon>Sphaerodactylidae</taxon>
        <taxon>Sphaerodactylus</taxon>
    </lineage>
</organism>
<comment type="caution">
    <text evidence="1">The sequence shown here is derived from an EMBL/GenBank/DDBJ whole genome shotgun (WGS) entry which is preliminary data.</text>
</comment>
<sequence>MMTGAKGGGWMMTEFQDVMKIGDHGVMQMRIESQGVMMIVDPGVLGMTTEALDVETIRDMGMIPDLDLGDLLANQVDGEKEKKLVKTAGGRHETPGLQKIGNGIKIKIVTRMKRTERLTKIVTWIEKIVLGVLGMMLAGGKVQLKKPPAGEIQVVVMNGIDLVVTLEMTGVAVTEIDVEKKEKREDHHLPE</sequence>
<accession>A0ACB8FA39</accession>
<evidence type="ECO:0000313" key="2">
    <source>
        <dbReference type="Proteomes" id="UP000827872"/>
    </source>
</evidence>
<reference evidence="1" key="1">
    <citation type="submission" date="2021-08" db="EMBL/GenBank/DDBJ databases">
        <title>The first chromosome-level gecko genome reveals the dynamic sex chromosomes of Neotropical dwarf geckos (Sphaerodactylidae: Sphaerodactylus).</title>
        <authorList>
            <person name="Pinto B.J."/>
            <person name="Keating S.E."/>
            <person name="Gamble T."/>
        </authorList>
    </citation>
    <scope>NUCLEOTIDE SEQUENCE</scope>
    <source>
        <strain evidence="1">TG3544</strain>
    </source>
</reference>
<gene>
    <name evidence="1" type="ORF">K3G42_017520</name>
</gene>
<dbReference type="EMBL" id="CM037621">
    <property type="protein sequence ID" value="KAH8001868.1"/>
    <property type="molecule type" value="Genomic_DNA"/>
</dbReference>
<keyword evidence="2" id="KW-1185">Reference proteome</keyword>
<name>A0ACB8FA39_9SAUR</name>